<comment type="subcellular location">
    <subcellularLocation>
        <location evidence="1">Nucleus</location>
        <location evidence="1">Nucleolus</location>
    </subcellularLocation>
</comment>
<evidence type="ECO:0000256" key="9">
    <source>
        <dbReference type="ARBA" id="ARBA00083123"/>
    </source>
</evidence>
<sequence>MLLANYREIENGLDKMVAASSPFVSIKVRHSLSLSPCHLSDPLEGIKQELDESVMQYNETLKGVILCFDSVRLIEPHGHIISDSPYVHCKIIANALVFQPRQGMLLKAQINKIGSNHIGMLFVGVFNGSVAASELPEGFVYNYHKESWIGNDGDIINVDDIVTVKIQRVRVAGGMISIEASMKVDQKEQQSSKRTKSAFVKKRRKDIVDEEPQMEMVPATKKKKSKQRKQHKS</sequence>
<dbReference type="Gene3D" id="3.30.1490.120">
    <property type="entry name" value="RNA polymerase Rpb7-like, N-terminal domain"/>
    <property type="match status" value="1"/>
</dbReference>
<dbReference type="InterPro" id="IPR045113">
    <property type="entry name" value="Rpb7-like"/>
</dbReference>
<keyword evidence="6" id="KW-0539">Nucleus</keyword>
<reference evidence="13 14" key="1">
    <citation type="submission" date="2012-05" db="EMBL/GenBank/DDBJ databases">
        <title>Recombination and specialization in a pathogen metapopulation.</title>
        <authorList>
            <person name="Gardiner A."/>
            <person name="Kemen E."/>
            <person name="Schultz-Larsen T."/>
            <person name="MacLean D."/>
            <person name="Van Oosterhout C."/>
            <person name="Jones J.D.G."/>
        </authorList>
    </citation>
    <scope>NUCLEOTIDE SEQUENCE [LARGE SCALE GENOMIC DNA]</scope>
    <source>
        <strain evidence="13 14">Ac Nc2</strain>
    </source>
</reference>
<comment type="similarity">
    <text evidence="2">Belongs to the eukaryotic RPA43 RNA polymerase subunit family.</text>
</comment>
<feature type="domain" description="RNA polymerase Rpb7-like N-terminal" evidence="11">
    <location>
        <begin position="31"/>
        <end position="85"/>
    </location>
</feature>
<evidence type="ECO:0000256" key="6">
    <source>
        <dbReference type="ARBA" id="ARBA00023242"/>
    </source>
</evidence>
<comment type="caution">
    <text evidence="13">The sequence shown here is derived from an EMBL/GenBank/DDBJ whole genome shotgun (WGS) entry which is preliminary data.</text>
</comment>
<dbReference type="OrthoDB" id="10250504at2759"/>
<evidence type="ECO:0000256" key="2">
    <source>
        <dbReference type="ARBA" id="ARBA00005930"/>
    </source>
</evidence>
<accession>A0A024G6Y8</accession>
<evidence type="ECO:0000256" key="8">
    <source>
        <dbReference type="ARBA" id="ARBA00080323"/>
    </source>
</evidence>
<evidence type="ECO:0000259" key="11">
    <source>
        <dbReference type="Pfam" id="PF03876"/>
    </source>
</evidence>
<dbReference type="InParanoid" id="A0A024G6Y8"/>
<name>A0A024G6Y8_9STRA</name>
<evidence type="ECO:0000256" key="1">
    <source>
        <dbReference type="ARBA" id="ARBA00004604"/>
    </source>
</evidence>
<dbReference type="EMBL" id="CAIX01000033">
    <property type="protein sequence ID" value="CCI42398.1"/>
    <property type="molecule type" value="Genomic_DNA"/>
</dbReference>
<feature type="compositionally biased region" description="Basic residues" evidence="10">
    <location>
        <begin position="220"/>
        <end position="233"/>
    </location>
</feature>
<keyword evidence="14" id="KW-1185">Reference proteome</keyword>
<dbReference type="Proteomes" id="UP000053237">
    <property type="component" value="Unassembled WGS sequence"/>
</dbReference>
<evidence type="ECO:0000313" key="14">
    <source>
        <dbReference type="Proteomes" id="UP000053237"/>
    </source>
</evidence>
<evidence type="ECO:0000256" key="10">
    <source>
        <dbReference type="SAM" id="MobiDB-lite"/>
    </source>
</evidence>
<protein>
    <recommendedName>
        <fullName evidence="7">DNA-directed RNA polymerase I subunit RPA43</fullName>
    </recommendedName>
    <alternativeName>
        <fullName evidence="9">DNA-directed RNA polymerase I subunit F</fullName>
    </alternativeName>
    <alternativeName>
        <fullName evidence="8">Twist neighbor protein</fullName>
    </alternativeName>
</protein>
<proteinExistence type="inferred from homology"/>
<keyword evidence="5" id="KW-0804">Transcription</keyword>
<dbReference type="GO" id="GO:0006352">
    <property type="term" value="P:DNA-templated transcription initiation"/>
    <property type="evidence" value="ECO:0007669"/>
    <property type="project" value="InterPro"/>
</dbReference>
<dbReference type="Pfam" id="PF03876">
    <property type="entry name" value="SHS2_Rpb7-N"/>
    <property type="match status" value="1"/>
</dbReference>
<feature type="region of interest" description="Disordered" evidence="10">
    <location>
        <begin position="183"/>
        <end position="233"/>
    </location>
</feature>
<dbReference type="PANTHER" id="PTHR12709:SF5">
    <property type="entry name" value="DNA-DIRECTED RNA POLYMERASE I SUBUNIT RPA43"/>
    <property type="match status" value="1"/>
</dbReference>
<evidence type="ECO:0000256" key="5">
    <source>
        <dbReference type="ARBA" id="ARBA00023163"/>
    </source>
</evidence>
<feature type="compositionally biased region" description="Basic residues" evidence="10">
    <location>
        <begin position="193"/>
        <end position="205"/>
    </location>
</feature>
<dbReference type="FunFam" id="3.30.1490.120:FF:000003">
    <property type="entry name" value="DNA-directed RNA polymerase I subunit RPA43"/>
    <property type="match status" value="1"/>
</dbReference>
<dbReference type="STRING" id="65357.A0A024G6Y8"/>
<dbReference type="InterPro" id="IPR036898">
    <property type="entry name" value="RNA_pol_Rpb7-like_N_sf"/>
</dbReference>
<keyword evidence="3" id="KW-0240">DNA-directed RNA polymerase</keyword>
<feature type="domain" description="RPA43 OB" evidence="12">
    <location>
        <begin position="100"/>
        <end position="198"/>
    </location>
</feature>
<dbReference type="GO" id="GO:0005736">
    <property type="term" value="C:RNA polymerase I complex"/>
    <property type="evidence" value="ECO:0007669"/>
    <property type="project" value="TreeGrafter"/>
</dbReference>
<dbReference type="SUPFAM" id="SSF50249">
    <property type="entry name" value="Nucleic acid-binding proteins"/>
    <property type="match status" value="1"/>
</dbReference>
<dbReference type="InterPro" id="IPR012340">
    <property type="entry name" value="NA-bd_OB-fold"/>
</dbReference>
<organism evidence="13 14">
    <name type="scientific">Albugo candida</name>
    <dbReference type="NCBI Taxonomy" id="65357"/>
    <lineage>
        <taxon>Eukaryota</taxon>
        <taxon>Sar</taxon>
        <taxon>Stramenopiles</taxon>
        <taxon>Oomycota</taxon>
        <taxon>Peronosporomycetes</taxon>
        <taxon>Albuginales</taxon>
        <taxon>Albuginaceae</taxon>
        <taxon>Albugo</taxon>
    </lineage>
</organism>
<dbReference type="Pfam" id="PF17875">
    <property type="entry name" value="RPA43_OB"/>
    <property type="match status" value="1"/>
</dbReference>
<evidence type="ECO:0000259" key="12">
    <source>
        <dbReference type="Pfam" id="PF17875"/>
    </source>
</evidence>
<dbReference type="GO" id="GO:0006362">
    <property type="term" value="P:transcription elongation by RNA polymerase I"/>
    <property type="evidence" value="ECO:0007669"/>
    <property type="project" value="TreeGrafter"/>
</dbReference>
<dbReference type="Gene3D" id="2.40.50.1060">
    <property type="match status" value="1"/>
</dbReference>
<gene>
    <name evidence="13" type="ORF">BN9_031820</name>
</gene>
<evidence type="ECO:0000256" key="7">
    <source>
        <dbReference type="ARBA" id="ARBA00073455"/>
    </source>
</evidence>
<keyword evidence="4" id="KW-0597">Phosphoprotein</keyword>
<evidence type="ECO:0000313" key="13">
    <source>
        <dbReference type="EMBL" id="CCI42398.1"/>
    </source>
</evidence>
<evidence type="ECO:0000256" key="3">
    <source>
        <dbReference type="ARBA" id="ARBA00022478"/>
    </source>
</evidence>
<dbReference type="InterPro" id="IPR005576">
    <property type="entry name" value="Rpb7-like_N"/>
</dbReference>
<evidence type="ECO:0000256" key="4">
    <source>
        <dbReference type="ARBA" id="ARBA00022553"/>
    </source>
</evidence>
<dbReference type="CDD" id="cd04328">
    <property type="entry name" value="RNAP_I_Rpa43_N"/>
    <property type="match status" value="1"/>
</dbReference>
<dbReference type="PANTHER" id="PTHR12709">
    <property type="entry name" value="DNA-DIRECTED RNA POLYMERASE II, III"/>
    <property type="match status" value="1"/>
</dbReference>
<dbReference type="InterPro" id="IPR041901">
    <property type="entry name" value="RNAP_I_Rpa43_N"/>
</dbReference>
<dbReference type="InterPro" id="IPR041178">
    <property type="entry name" value="RPA43_OB"/>
</dbReference>
<dbReference type="AlphaFoldDB" id="A0A024G6Y8"/>